<dbReference type="InterPro" id="IPR050259">
    <property type="entry name" value="SDR"/>
</dbReference>
<dbReference type="PANTHER" id="PTHR42879:SF2">
    <property type="entry name" value="3-OXOACYL-[ACYL-CARRIER-PROTEIN] REDUCTASE FABG"/>
    <property type="match status" value="1"/>
</dbReference>
<comment type="similarity">
    <text evidence="1 2">Belongs to the short-chain dehydrogenases/reductases (SDR) family.</text>
</comment>
<protein>
    <submittedName>
        <fullName evidence="3">D-beta-hydroxybutyrate dehydrogenase</fullName>
    </submittedName>
</protein>
<evidence type="ECO:0000256" key="2">
    <source>
        <dbReference type="RuleBase" id="RU000363"/>
    </source>
</evidence>
<dbReference type="GO" id="GO:0003858">
    <property type="term" value="F:3-hydroxybutyrate dehydrogenase activity"/>
    <property type="evidence" value="ECO:0007669"/>
    <property type="project" value="InterPro"/>
</dbReference>
<dbReference type="Pfam" id="PF00106">
    <property type="entry name" value="adh_short"/>
    <property type="match status" value="1"/>
</dbReference>
<dbReference type="PRINTS" id="PR00081">
    <property type="entry name" value="GDHRDH"/>
</dbReference>
<gene>
    <name evidence="3" type="ORF">DI536_16190</name>
</gene>
<dbReference type="InterPro" id="IPR002347">
    <property type="entry name" value="SDR_fam"/>
</dbReference>
<dbReference type="EMBL" id="QFQP01000013">
    <property type="protein sequence ID" value="PZR11873.1"/>
    <property type="molecule type" value="Genomic_DNA"/>
</dbReference>
<name>A0A2W5TF65_9BACT</name>
<dbReference type="InterPro" id="IPR020904">
    <property type="entry name" value="Sc_DH/Rdtase_CS"/>
</dbReference>
<dbReference type="InterPro" id="IPR036291">
    <property type="entry name" value="NAD(P)-bd_dom_sf"/>
</dbReference>
<dbReference type="Proteomes" id="UP000249061">
    <property type="component" value="Unassembled WGS sequence"/>
</dbReference>
<dbReference type="GO" id="GO:0032787">
    <property type="term" value="P:monocarboxylic acid metabolic process"/>
    <property type="evidence" value="ECO:0007669"/>
    <property type="project" value="UniProtKB-ARBA"/>
</dbReference>
<evidence type="ECO:0000256" key="1">
    <source>
        <dbReference type="ARBA" id="ARBA00006484"/>
    </source>
</evidence>
<dbReference type="NCBIfam" id="NF009093">
    <property type="entry name" value="PRK12429.1"/>
    <property type="match status" value="1"/>
</dbReference>
<dbReference type="PRINTS" id="PR00080">
    <property type="entry name" value="SDRFAMILY"/>
</dbReference>
<dbReference type="PROSITE" id="PS00061">
    <property type="entry name" value="ADH_SHORT"/>
    <property type="match status" value="1"/>
</dbReference>
<dbReference type="AlphaFoldDB" id="A0A2W5TF65"/>
<dbReference type="NCBIfam" id="TIGR01963">
    <property type="entry name" value="PHB_DH"/>
    <property type="match status" value="1"/>
</dbReference>
<accession>A0A2W5TF65</accession>
<proteinExistence type="inferred from homology"/>
<dbReference type="FunFam" id="3.40.50.720:FF:000084">
    <property type="entry name" value="Short-chain dehydrogenase reductase"/>
    <property type="match status" value="1"/>
</dbReference>
<sequence>MKKLEKKRALVTGAASGIGLAIVRDFIAHGASVVATDVSQEKLNEVFKGVENVTAIACDLSKKEAVAAFAKDVGAVDILINNAGLQNVSPIEKFPQEKWDLILQVMLTAPFQLMQSVLPGMYERNWGRIINVSSVHGLIASPFKSAYVSAKHGLMGLTKTAALEAGTRSNNVTVNAICPSYVRTPLVEKQIADQAKVHGIPEAEVVEKVMLTQNAIKRLIEPEEVAQLATFLCNDSAWSITGTAQAMDAGWLAH</sequence>
<dbReference type="PANTHER" id="PTHR42879">
    <property type="entry name" value="3-OXOACYL-(ACYL-CARRIER-PROTEIN) REDUCTASE"/>
    <property type="match status" value="1"/>
</dbReference>
<evidence type="ECO:0000313" key="4">
    <source>
        <dbReference type="Proteomes" id="UP000249061"/>
    </source>
</evidence>
<organism evidence="3 4">
    <name type="scientific">Archangium gephyra</name>
    <dbReference type="NCBI Taxonomy" id="48"/>
    <lineage>
        <taxon>Bacteria</taxon>
        <taxon>Pseudomonadati</taxon>
        <taxon>Myxococcota</taxon>
        <taxon>Myxococcia</taxon>
        <taxon>Myxococcales</taxon>
        <taxon>Cystobacterineae</taxon>
        <taxon>Archangiaceae</taxon>
        <taxon>Archangium</taxon>
    </lineage>
</organism>
<dbReference type="SUPFAM" id="SSF51735">
    <property type="entry name" value="NAD(P)-binding Rossmann-fold domains"/>
    <property type="match status" value="1"/>
</dbReference>
<reference evidence="3 4" key="1">
    <citation type="submission" date="2017-08" db="EMBL/GenBank/DDBJ databases">
        <title>Infants hospitalized years apart are colonized by the same room-sourced microbial strains.</title>
        <authorList>
            <person name="Brooks B."/>
            <person name="Olm M.R."/>
            <person name="Firek B.A."/>
            <person name="Baker R."/>
            <person name="Thomas B.C."/>
            <person name="Morowitz M.J."/>
            <person name="Banfield J.F."/>
        </authorList>
    </citation>
    <scope>NUCLEOTIDE SEQUENCE [LARGE SCALE GENOMIC DNA]</scope>
    <source>
        <strain evidence="3">S2_003_000_R2_14</strain>
    </source>
</reference>
<dbReference type="Gene3D" id="3.40.50.720">
    <property type="entry name" value="NAD(P)-binding Rossmann-like Domain"/>
    <property type="match status" value="1"/>
</dbReference>
<comment type="caution">
    <text evidence="3">The sequence shown here is derived from an EMBL/GenBank/DDBJ whole genome shotgun (WGS) entry which is preliminary data.</text>
</comment>
<dbReference type="InterPro" id="IPR011294">
    <property type="entry name" value="3-OHbutyrate_DH"/>
</dbReference>
<evidence type="ECO:0000313" key="3">
    <source>
        <dbReference type="EMBL" id="PZR11873.1"/>
    </source>
</evidence>